<reference evidence="3" key="1">
    <citation type="journal article" date="2019" name="Plant Biotechnol. J.">
        <title>Genome sequencing of the Australian wild diploid species Gossypium australe highlights disease resistance and delayed gland morphogenesis.</title>
        <authorList>
            <person name="Cai Y."/>
            <person name="Cai X."/>
            <person name="Wang Q."/>
            <person name="Wang P."/>
            <person name="Zhang Y."/>
            <person name="Cai C."/>
            <person name="Xu Y."/>
            <person name="Wang K."/>
            <person name="Zhou Z."/>
            <person name="Wang C."/>
            <person name="Geng S."/>
            <person name="Li B."/>
            <person name="Dong Q."/>
            <person name="Hou Y."/>
            <person name="Wang H."/>
            <person name="Ai P."/>
            <person name="Liu Z."/>
            <person name="Yi F."/>
            <person name="Sun M."/>
            <person name="An G."/>
            <person name="Cheng J."/>
            <person name="Zhang Y."/>
            <person name="Shi Q."/>
            <person name="Xie Y."/>
            <person name="Shi X."/>
            <person name="Chang Y."/>
            <person name="Huang F."/>
            <person name="Chen Y."/>
            <person name="Hong S."/>
            <person name="Mi L."/>
            <person name="Sun Q."/>
            <person name="Zhang L."/>
            <person name="Zhou B."/>
            <person name="Peng R."/>
            <person name="Zhang X."/>
            <person name="Liu F."/>
        </authorList>
    </citation>
    <scope>NUCLEOTIDE SEQUENCE [LARGE SCALE GENOMIC DNA]</scope>
    <source>
        <strain evidence="3">cv. PA1801</strain>
    </source>
</reference>
<dbReference type="InterPro" id="IPR056924">
    <property type="entry name" value="SH3_Tf2-1"/>
</dbReference>
<evidence type="ECO:0000313" key="2">
    <source>
        <dbReference type="EMBL" id="KAA3482957.1"/>
    </source>
</evidence>
<comment type="caution">
    <text evidence="2">The sequence shown here is derived from an EMBL/GenBank/DDBJ whole genome shotgun (WGS) entry which is preliminary data.</text>
</comment>
<keyword evidence="2" id="KW-0808">Transferase</keyword>
<proteinExistence type="predicted"/>
<dbReference type="EMBL" id="SMMG02000002">
    <property type="protein sequence ID" value="KAA3482957.1"/>
    <property type="molecule type" value="Genomic_DNA"/>
</dbReference>
<organism evidence="2 3">
    <name type="scientific">Gossypium australe</name>
    <dbReference type="NCBI Taxonomy" id="47621"/>
    <lineage>
        <taxon>Eukaryota</taxon>
        <taxon>Viridiplantae</taxon>
        <taxon>Streptophyta</taxon>
        <taxon>Embryophyta</taxon>
        <taxon>Tracheophyta</taxon>
        <taxon>Spermatophyta</taxon>
        <taxon>Magnoliopsida</taxon>
        <taxon>eudicotyledons</taxon>
        <taxon>Gunneridae</taxon>
        <taxon>Pentapetalae</taxon>
        <taxon>rosids</taxon>
        <taxon>malvids</taxon>
        <taxon>Malvales</taxon>
        <taxon>Malvaceae</taxon>
        <taxon>Malvoideae</taxon>
        <taxon>Gossypium</taxon>
    </lineage>
</organism>
<dbReference type="OrthoDB" id="998764at2759"/>
<dbReference type="GO" id="GO:0016301">
    <property type="term" value="F:kinase activity"/>
    <property type="evidence" value="ECO:0007669"/>
    <property type="project" value="UniProtKB-KW"/>
</dbReference>
<dbReference type="Pfam" id="PF24626">
    <property type="entry name" value="SH3_Tf2-1"/>
    <property type="match status" value="1"/>
</dbReference>
<keyword evidence="2" id="KW-0675">Receptor</keyword>
<sequence>MAPCEALYGRKCCTSLRWTELGGKKIIGLELIEETKEKLKATTVRKKSYANLKGRDIEDKKRVRPIAYWLALPLELDKIHNVFHVLMFRRYRSDPSHVVSVENIKILSREIKELRNKRVLLGKVLWRNHKVKEAS</sequence>
<protein>
    <submittedName>
        <fullName evidence="2">Receptor-like protein kinase</fullName>
    </submittedName>
</protein>
<gene>
    <name evidence="2" type="ORF">EPI10_005164</name>
</gene>
<evidence type="ECO:0000313" key="3">
    <source>
        <dbReference type="Proteomes" id="UP000325315"/>
    </source>
</evidence>
<dbReference type="PANTHER" id="PTHR46148:SF44">
    <property type="entry name" value="GAG-POL POLYPROTEIN"/>
    <property type="match status" value="1"/>
</dbReference>
<name>A0A5B6WPS5_9ROSI</name>
<evidence type="ECO:0000259" key="1">
    <source>
        <dbReference type="Pfam" id="PF24626"/>
    </source>
</evidence>
<accession>A0A5B6WPS5</accession>
<dbReference type="Proteomes" id="UP000325315">
    <property type="component" value="Unassembled WGS sequence"/>
</dbReference>
<feature type="domain" description="Tf2-1-like SH3-like" evidence="1">
    <location>
        <begin position="61"/>
        <end position="92"/>
    </location>
</feature>
<keyword evidence="2" id="KW-0418">Kinase</keyword>
<dbReference type="AlphaFoldDB" id="A0A5B6WPS5"/>
<dbReference type="PANTHER" id="PTHR46148">
    <property type="entry name" value="CHROMO DOMAIN-CONTAINING PROTEIN"/>
    <property type="match status" value="1"/>
</dbReference>
<keyword evidence="3" id="KW-1185">Reference proteome</keyword>